<evidence type="ECO:0000256" key="2">
    <source>
        <dbReference type="SAM" id="Phobius"/>
    </source>
</evidence>
<evidence type="ECO:0000256" key="1">
    <source>
        <dbReference type="SAM" id="MobiDB-lite"/>
    </source>
</evidence>
<feature type="transmembrane region" description="Helical" evidence="2">
    <location>
        <begin position="438"/>
        <end position="456"/>
    </location>
</feature>
<dbReference type="Proteomes" id="UP000838878">
    <property type="component" value="Chromosome 7"/>
</dbReference>
<feature type="region of interest" description="Disordered" evidence="1">
    <location>
        <begin position="341"/>
        <end position="362"/>
    </location>
</feature>
<keyword evidence="5" id="KW-1185">Reference proteome</keyword>
<reference evidence="4" key="1">
    <citation type="submission" date="2021-12" db="EMBL/GenBank/DDBJ databases">
        <authorList>
            <person name="Martin H S."/>
        </authorList>
    </citation>
    <scope>NUCLEOTIDE SEQUENCE</scope>
</reference>
<organism evidence="4 5">
    <name type="scientific">Brenthis ino</name>
    <name type="common">lesser marbled fritillary</name>
    <dbReference type="NCBI Taxonomy" id="405034"/>
    <lineage>
        <taxon>Eukaryota</taxon>
        <taxon>Metazoa</taxon>
        <taxon>Ecdysozoa</taxon>
        <taxon>Arthropoda</taxon>
        <taxon>Hexapoda</taxon>
        <taxon>Insecta</taxon>
        <taxon>Pterygota</taxon>
        <taxon>Neoptera</taxon>
        <taxon>Endopterygota</taxon>
        <taxon>Lepidoptera</taxon>
        <taxon>Glossata</taxon>
        <taxon>Ditrysia</taxon>
        <taxon>Papilionoidea</taxon>
        <taxon>Nymphalidae</taxon>
        <taxon>Heliconiinae</taxon>
        <taxon>Argynnini</taxon>
        <taxon>Brenthis</taxon>
    </lineage>
</organism>
<evidence type="ECO:0000256" key="3">
    <source>
        <dbReference type="SAM" id="SignalP"/>
    </source>
</evidence>
<evidence type="ECO:0000313" key="5">
    <source>
        <dbReference type="Proteomes" id="UP000838878"/>
    </source>
</evidence>
<feature type="chain" id="PRO_5035448723" evidence="3">
    <location>
        <begin position="24"/>
        <end position="488"/>
    </location>
</feature>
<keyword evidence="2" id="KW-0812">Transmembrane</keyword>
<name>A0A8J9VBE8_9NEOP</name>
<evidence type="ECO:0000313" key="4">
    <source>
        <dbReference type="EMBL" id="CAH0728687.1"/>
    </source>
</evidence>
<keyword evidence="2" id="KW-0472">Membrane</keyword>
<keyword evidence="3" id="KW-0732">Signal</keyword>
<dbReference type="EMBL" id="OV170227">
    <property type="protein sequence ID" value="CAH0728687.1"/>
    <property type="molecule type" value="Genomic_DNA"/>
</dbReference>
<proteinExistence type="predicted"/>
<feature type="non-terminal residue" evidence="4">
    <location>
        <position position="488"/>
    </location>
</feature>
<keyword evidence="2" id="KW-1133">Transmembrane helix</keyword>
<sequence length="488" mass="56504">MSTKLHTLRGSCLFLLFISQITCDWVEIEQNNYKPYRKLTINTGYDDHKSQVVPQNEETTKENKIYRNHSVEKLWSKGLVDRVSNIGNIKRIQGPTVKTTAIKAKQEDTEFSKNAPATEKMGDTHKYRERINIPQRHYYTNRPHILEVKNNQEEDFRIKESKHDKITNTGIKLASSIKSSVNNFQYDNYNEEKDPVVSINAPNKVKQMQTLRKNLSTNEKTKIHSNDENDEYYNSNYQRVQIGQRRTSPRPNIFNIEELTAKKHKTINKSPSIENYDVQNLDQLDDNKYTNFSLSRPFGAYITKINNTNENRNDFKKRPMIIKTDINSVPAINNEEEVPVHHQSVTEEMPTNSEDISKSKKKNPMDGMLKLMKVVSDTIYKNTHRSFKSKVKYLEGLKSTILTTIEGHVDTLWPDDKDHTRHTREARGHLEFPSSESALMSISFLTFAVFLIKLVLQVIHTYKDKTMLVAPTVVSAVGRAARAIRNQQ</sequence>
<accession>A0A8J9VBE8</accession>
<dbReference type="OrthoDB" id="7675048at2759"/>
<protein>
    <submittedName>
        <fullName evidence="4">Uncharacterized protein</fullName>
    </submittedName>
</protein>
<dbReference type="AlphaFoldDB" id="A0A8J9VBE8"/>
<gene>
    <name evidence="4" type="ORF">BINO364_LOCUS13875</name>
</gene>
<feature type="signal peptide" evidence="3">
    <location>
        <begin position="1"/>
        <end position="23"/>
    </location>
</feature>